<organism evidence="11 12">
    <name type="scientific">Aminivibrio pyruvatiphilus</name>
    <dbReference type="NCBI Taxonomy" id="1005740"/>
    <lineage>
        <taxon>Bacteria</taxon>
        <taxon>Thermotogati</taxon>
        <taxon>Synergistota</taxon>
        <taxon>Synergistia</taxon>
        <taxon>Synergistales</taxon>
        <taxon>Aminobacteriaceae</taxon>
        <taxon>Aminivibrio</taxon>
    </lineage>
</organism>
<keyword evidence="3" id="KW-1003">Cell membrane</keyword>
<evidence type="ECO:0000256" key="5">
    <source>
        <dbReference type="ARBA" id="ARBA00022692"/>
    </source>
</evidence>
<feature type="transmembrane region" description="Helical" evidence="10">
    <location>
        <begin position="95"/>
        <end position="113"/>
    </location>
</feature>
<evidence type="ECO:0000256" key="9">
    <source>
        <dbReference type="ARBA" id="ARBA00037998"/>
    </source>
</evidence>
<keyword evidence="4" id="KW-0997">Cell inner membrane</keyword>
<name>A0A4R8M685_9BACT</name>
<dbReference type="GO" id="GO:0015190">
    <property type="term" value="F:L-leucine transmembrane transporter activity"/>
    <property type="evidence" value="ECO:0007669"/>
    <property type="project" value="TreeGrafter"/>
</dbReference>
<feature type="transmembrane region" description="Helical" evidence="10">
    <location>
        <begin position="222"/>
        <end position="247"/>
    </location>
</feature>
<protein>
    <submittedName>
        <fullName evidence="11">Branched-chain amino acid transport system permease protein</fullName>
    </submittedName>
</protein>
<dbReference type="GO" id="GO:0015192">
    <property type="term" value="F:L-phenylalanine transmembrane transporter activity"/>
    <property type="evidence" value="ECO:0007669"/>
    <property type="project" value="TreeGrafter"/>
</dbReference>
<comment type="subcellular location">
    <subcellularLocation>
        <location evidence="1">Cell membrane</location>
        <topology evidence="1">Multi-pass membrane protein</topology>
    </subcellularLocation>
</comment>
<feature type="transmembrane region" description="Helical" evidence="10">
    <location>
        <begin position="188"/>
        <end position="210"/>
    </location>
</feature>
<keyword evidence="6" id="KW-0029">Amino-acid transport</keyword>
<keyword evidence="8 10" id="KW-0472">Membrane</keyword>
<comment type="similarity">
    <text evidence="9">Belongs to the binding-protein-dependent transport system permease family. LivHM subfamily.</text>
</comment>
<evidence type="ECO:0000256" key="1">
    <source>
        <dbReference type="ARBA" id="ARBA00004651"/>
    </source>
</evidence>
<evidence type="ECO:0000256" key="7">
    <source>
        <dbReference type="ARBA" id="ARBA00022989"/>
    </source>
</evidence>
<feature type="transmembrane region" description="Helical" evidence="10">
    <location>
        <begin position="12"/>
        <end position="35"/>
    </location>
</feature>
<dbReference type="PANTHER" id="PTHR11795">
    <property type="entry name" value="BRANCHED-CHAIN AMINO ACID TRANSPORT SYSTEM PERMEASE PROTEIN LIVH"/>
    <property type="match status" value="1"/>
</dbReference>
<dbReference type="Pfam" id="PF02653">
    <property type="entry name" value="BPD_transp_2"/>
    <property type="match status" value="1"/>
</dbReference>
<dbReference type="GO" id="GO:0042941">
    <property type="term" value="P:D-alanine transmembrane transport"/>
    <property type="evidence" value="ECO:0007669"/>
    <property type="project" value="TreeGrafter"/>
</dbReference>
<dbReference type="InterPro" id="IPR001851">
    <property type="entry name" value="ABC_transp_permease"/>
</dbReference>
<dbReference type="InterPro" id="IPR052157">
    <property type="entry name" value="BCAA_transport_permease"/>
</dbReference>
<evidence type="ECO:0000313" key="11">
    <source>
        <dbReference type="EMBL" id="TDY60860.1"/>
    </source>
</evidence>
<dbReference type="CDD" id="cd06582">
    <property type="entry name" value="TM_PBP1_LivH_like"/>
    <property type="match status" value="1"/>
</dbReference>
<dbReference type="RefSeq" id="WP_133957427.1">
    <property type="nucleotide sequence ID" value="NZ_SORI01000007.1"/>
</dbReference>
<dbReference type="GO" id="GO:0015808">
    <property type="term" value="P:L-alanine transport"/>
    <property type="evidence" value="ECO:0007669"/>
    <property type="project" value="TreeGrafter"/>
</dbReference>
<gene>
    <name evidence="11" type="ORF">C8D99_10767</name>
</gene>
<evidence type="ECO:0000256" key="6">
    <source>
        <dbReference type="ARBA" id="ARBA00022970"/>
    </source>
</evidence>
<dbReference type="Proteomes" id="UP000295066">
    <property type="component" value="Unassembled WGS sequence"/>
</dbReference>
<evidence type="ECO:0000256" key="10">
    <source>
        <dbReference type="SAM" id="Phobius"/>
    </source>
</evidence>
<reference evidence="11 12" key="1">
    <citation type="submission" date="2019-03" db="EMBL/GenBank/DDBJ databases">
        <title>Genomic Encyclopedia of Type Strains, Phase IV (KMG-IV): sequencing the most valuable type-strain genomes for metagenomic binning, comparative biology and taxonomic classification.</title>
        <authorList>
            <person name="Goeker M."/>
        </authorList>
    </citation>
    <scope>NUCLEOTIDE SEQUENCE [LARGE SCALE GENOMIC DNA]</scope>
    <source>
        <strain evidence="11 12">DSM 25964</strain>
    </source>
</reference>
<keyword evidence="12" id="KW-1185">Reference proteome</keyword>
<keyword evidence="7 10" id="KW-1133">Transmembrane helix</keyword>
<dbReference type="GO" id="GO:0015188">
    <property type="term" value="F:L-isoleucine transmembrane transporter activity"/>
    <property type="evidence" value="ECO:0007669"/>
    <property type="project" value="TreeGrafter"/>
</dbReference>
<evidence type="ECO:0000256" key="8">
    <source>
        <dbReference type="ARBA" id="ARBA00023136"/>
    </source>
</evidence>
<dbReference type="GO" id="GO:0005886">
    <property type="term" value="C:plasma membrane"/>
    <property type="evidence" value="ECO:0007669"/>
    <property type="project" value="UniProtKB-SubCell"/>
</dbReference>
<dbReference type="GO" id="GO:1903806">
    <property type="term" value="P:L-isoleucine import across plasma membrane"/>
    <property type="evidence" value="ECO:0007669"/>
    <property type="project" value="TreeGrafter"/>
</dbReference>
<feature type="transmembrane region" description="Helical" evidence="10">
    <location>
        <begin position="267"/>
        <end position="284"/>
    </location>
</feature>
<evidence type="ECO:0000256" key="4">
    <source>
        <dbReference type="ARBA" id="ARBA00022519"/>
    </source>
</evidence>
<dbReference type="OrthoDB" id="2085at2"/>
<feature type="transmembrane region" description="Helical" evidence="10">
    <location>
        <begin position="47"/>
        <end position="75"/>
    </location>
</feature>
<dbReference type="AlphaFoldDB" id="A0A4R8M685"/>
<comment type="caution">
    <text evidence="11">The sequence shown here is derived from an EMBL/GenBank/DDBJ whole genome shotgun (WGS) entry which is preliminary data.</text>
</comment>
<evidence type="ECO:0000313" key="12">
    <source>
        <dbReference type="Proteomes" id="UP000295066"/>
    </source>
</evidence>
<evidence type="ECO:0000256" key="2">
    <source>
        <dbReference type="ARBA" id="ARBA00022448"/>
    </source>
</evidence>
<evidence type="ECO:0000256" key="3">
    <source>
        <dbReference type="ARBA" id="ARBA00022475"/>
    </source>
</evidence>
<accession>A0A4R8M685</accession>
<proteinExistence type="inferred from homology"/>
<dbReference type="EMBL" id="SORI01000007">
    <property type="protein sequence ID" value="TDY60860.1"/>
    <property type="molecule type" value="Genomic_DNA"/>
</dbReference>
<sequence>MQLFFEQLLNGVAMGAIYSLITLGLALVYGVMRILHVAHAAVYTAGAYVGLYVFSITGSLLPAVPAAMAACALLGTAIERLVYTPLLKYPPFVPLIGSIAVFLGLEEIFRLVGGPYILSFPAEFPFPGITVRGVVISPAIISIYAVSAAVLLLLWFIVTKTELGLAMRATSQDREIAGAMGINSSYTISMTFVLGSAVAAVAGILVGIYFNQVYPTMGAVPAYKCLALIVVGGLGSLPGAVLASLLLGVGETLLIGYANIPLPRDSLAFIAMIAVLLWRPQGLLGNR</sequence>
<feature type="transmembrane region" description="Helical" evidence="10">
    <location>
        <begin position="134"/>
        <end position="158"/>
    </location>
</feature>
<dbReference type="PANTHER" id="PTHR11795:SF371">
    <property type="entry name" value="HIGH-AFFINITY BRANCHED-CHAIN AMINO ACID TRANSPORT SYSTEM PERMEASE PROTEIN LIVH"/>
    <property type="match status" value="1"/>
</dbReference>
<keyword evidence="5 10" id="KW-0812">Transmembrane</keyword>
<dbReference type="GO" id="GO:0005304">
    <property type="term" value="F:L-valine transmembrane transporter activity"/>
    <property type="evidence" value="ECO:0007669"/>
    <property type="project" value="TreeGrafter"/>
</dbReference>
<keyword evidence="2" id="KW-0813">Transport</keyword>